<dbReference type="GO" id="GO:0006508">
    <property type="term" value="P:proteolysis"/>
    <property type="evidence" value="ECO:0007669"/>
    <property type="project" value="UniProtKB-KW"/>
</dbReference>
<reference evidence="9" key="1">
    <citation type="journal article" date="2023" name="Mol. Phylogenet. Evol.">
        <title>Genome-scale phylogeny and comparative genomics of the fungal order Sordariales.</title>
        <authorList>
            <person name="Hensen N."/>
            <person name="Bonometti L."/>
            <person name="Westerberg I."/>
            <person name="Brannstrom I.O."/>
            <person name="Guillou S."/>
            <person name="Cros-Aarteil S."/>
            <person name="Calhoun S."/>
            <person name="Haridas S."/>
            <person name="Kuo A."/>
            <person name="Mondo S."/>
            <person name="Pangilinan J."/>
            <person name="Riley R."/>
            <person name="LaButti K."/>
            <person name="Andreopoulos B."/>
            <person name="Lipzen A."/>
            <person name="Chen C."/>
            <person name="Yan M."/>
            <person name="Daum C."/>
            <person name="Ng V."/>
            <person name="Clum A."/>
            <person name="Steindorff A."/>
            <person name="Ohm R.A."/>
            <person name="Martin F."/>
            <person name="Silar P."/>
            <person name="Natvig D.O."/>
            <person name="Lalanne C."/>
            <person name="Gautier V."/>
            <person name="Ament-Velasquez S.L."/>
            <person name="Kruys A."/>
            <person name="Hutchinson M.I."/>
            <person name="Powell A.J."/>
            <person name="Barry K."/>
            <person name="Miller A.N."/>
            <person name="Grigoriev I.V."/>
            <person name="Debuchy R."/>
            <person name="Gladieux P."/>
            <person name="Hiltunen Thoren M."/>
            <person name="Johannesson H."/>
        </authorList>
    </citation>
    <scope>NUCLEOTIDE SEQUENCE</scope>
    <source>
        <strain evidence="9">PSN324</strain>
    </source>
</reference>
<protein>
    <submittedName>
        <fullName evidence="9">Aspartic peptidase domain-containing protein</fullName>
    </submittedName>
</protein>
<evidence type="ECO:0000256" key="6">
    <source>
        <dbReference type="SAM" id="Phobius"/>
    </source>
</evidence>
<comment type="similarity">
    <text evidence="1 5">Belongs to the peptidase A1 family.</text>
</comment>
<evidence type="ECO:0000313" key="9">
    <source>
        <dbReference type="EMBL" id="KAK4456984.1"/>
    </source>
</evidence>
<dbReference type="PROSITE" id="PS51767">
    <property type="entry name" value="PEPTIDASE_A1"/>
    <property type="match status" value="1"/>
</dbReference>
<accession>A0AAV9HAN2</accession>
<keyword evidence="4" id="KW-1015">Disulfide bond</keyword>
<evidence type="ECO:0000313" key="10">
    <source>
        <dbReference type="Proteomes" id="UP001321749"/>
    </source>
</evidence>
<dbReference type="PANTHER" id="PTHR47966:SF65">
    <property type="entry name" value="ASPARTIC-TYPE ENDOPEPTIDASE"/>
    <property type="match status" value="1"/>
</dbReference>
<feature type="chain" id="PRO_5043373116" evidence="7">
    <location>
        <begin position="20"/>
        <end position="437"/>
    </location>
</feature>
<dbReference type="Proteomes" id="UP001321749">
    <property type="component" value="Unassembled WGS sequence"/>
</dbReference>
<feature type="disulfide bond" evidence="4">
    <location>
        <begin position="308"/>
        <end position="342"/>
    </location>
</feature>
<comment type="caution">
    <text evidence="9">The sequence shown here is derived from an EMBL/GenBank/DDBJ whole genome shotgun (WGS) entry which is preliminary data.</text>
</comment>
<dbReference type="InterPro" id="IPR001461">
    <property type="entry name" value="Aspartic_peptidase_A1"/>
</dbReference>
<evidence type="ECO:0000256" key="3">
    <source>
        <dbReference type="PIRSR" id="PIRSR601461-1"/>
    </source>
</evidence>
<evidence type="ECO:0000256" key="4">
    <source>
        <dbReference type="PIRSR" id="PIRSR601461-2"/>
    </source>
</evidence>
<dbReference type="InterPro" id="IPR001969">
    <property type="entry name" value="Aspartic_peptidase_AS"/>
</dbReference>
<feature type="active site" evidence="3">
    <location>
        <position position="274"/>
    </location>
</feature>
<dbReference type="InterPro" id="IPR033121">
    <property type="entry name" value="PEPTIDASE_A1"/>
</dbReference>
<evidence type="ECO:0000256" key="7">
    <source>
        <dbReference type="SAM" id="SignalP"/>
    </source>
</evidence>
<feature type="domain" description="Peptidase A1" evidence="8">
    <location>
        <begin position="56"/>
        <end position="380"/>
    </location>
</feature>
<feature type="transmembrane region" description="Helical" evidence="6">
    <location>
        <begin position="416"/>
        <end position="436"/>
    </location>
</feature>
<keyword evidence="5" id="KW-0378">Hydrolase</keyword>
<sequence length="437" mass="47607">MIVLPVLVLIFALHGAARTLPGAEPLSFPIIRKRNPKFLTKRDNMIVLENVSTLTYLIRLQIGTPPQPVDVVLDTGSFELWVDPICSTAATEEQAEQCNLAGMYYPGLSSSYIDRNSTSKLAYGKGAVEFSYAADRILIPGSNLQSLENVVFGIGQSSHDLAWGIAGIGHGEGFNTRYNNLIDELFMQGVTQSRAFSISLGSQFDDNAGTVVFGGIDTRKFSGSLHRFDNLPPQLEGRKNGPWRYWIQLDSVGLTKPGWMPKTYATAPMPALLDTGSTWSYLPPEIVDGLTRDLDTGGWEDGSYRVPCSMKSHPGSIDFAFGNLTIHVPYAEFITEFDGGHCALGVLPKEEHTDSVILGDSFLRSAYVVFDQTNQELFLARSAHCGTNKKTLSPEAGAASRFIGECHHADGIPSPLPMGLVVAPFALVFWIVGLLLC</sequence>
<dbReference type="PANTHER" id="PTHR47966">
    <property type="entry name" value="BETA-SITE APP-CLEAVING ENZYME, ISOFORM A-RELATED"/>
    <property type="match status" value="1"/>
</dbReference>
<proteinExistence type="inferred from homology"/>
<evidence type="ECO:0000259" key="8">
    <source>
        <dbReference type="PROSITE" id="PS51767"/>
    </source>
</evidence>
<keyword evidence="2 5" id="KW-0064">Aspartyl protease</keyword>
<feature type="signal peptide" evidence="7">
    <location>
        <begin position="1"/>
        <end position="19"/>
    </location>
</feature>
<name>A0AAV9HAN2_9PEZI</name>
<dbReference type="EMBL" id="MU865145">
    <property type="protein sequence ID" value="KAK4456984.1"/>
    <property type="molecule type" value="Genomic_DNA"/>
</dbReference>
<keyword evidence="10" id="KW-1185">Reference proteome</keyword>
<organism evidence="9 10">
    <name type="scientific">Cladorrhinum samala</name>
    <dbReference type="NCBI Taxonomy" id="585594"/>
    <lineage>
        <taxon>Eukaryota</taxon>
        <taxon>Fungi</taxon>
        <taxon>Dikarya</taxon>
        <taxon>Ascomycota</taxon>
        <taxon>Pezizomycotina</taxon>
        <taxon>Sordariomycetes</taxon>
        <taxon>Sordariomycetidae</taxon>
        <taxon>Sordariales</taxon>
        <taxon>Podosporaceae</taxon>
        <taxon>Cladorrhinum</taxon>
    </lineage>
</organism>
<keyword evidence="6" id="KW-0812">Transmembrane</keyword>
<feature type="active site" evidence="3">
    <location>
        <position position="74"/>
    </location>
</feature>
<keyword evidence="6" id="KW-1133">Transmembrane helix</keyword>
<dbReference type="Pfam" id="PF00026">
    <property type="entry name" value="Asp"/>
    <property type="match status" value="1"/>
</dbReference>
<dbReference type="AlphaFoldDB" id="A0AAV9HAN2"/>
<reference evidence="9" key="2">
    <citation type="submission" date="2023-06" db="EMBL/GenBank/DDBJ databases">
        <authorList>
            <consortium name="Lawrence Berkeley National Laboratory"/>
            <person name="Mondo S.J."/>
            <person name="Hensen N."/>
            <person name="Bonometti L."/>
            <person name="Westerberg I."/>
            <person name="Brannstrom I.O."/>
            <person name="Guillou S."/>
            <person name="Cros-Aarteil S."/>
            <person name="Calhoun S."/>
            <person name="Haridas S."/>
            <person name="Kuo A."/>
            <person name="Pangilinan J."/>
            <person name="Riley R."/>
            <person name="Labutti K."/>
            <person name="Andreopoulos B."/>
            <person name="Lipzen A."/>
            <person name="Chen C."/>
            <person name="Yanf M."/>
            <person name="Daum C."/>
            <person name="Ng V."/>
            <person name="Clum A."/>
            <person name="Steindorff A."/>
            <person name="Ohm R."/>
            <person name="Martin F."/>
            <person name="Silar P."/>
            <person name="Natvig D."/>
            <person name="Lalanne C."/>
            <person name="Gautier V."/>
            <person name="Ament-Velasquez S.L."/>
            <person name="Kruys A."/>
            <person name="Hutchinson M.I."/>
            <person name="Powell A.J."/>
            <person name="Barry K."/>
            <person name="Miller A.N."/>
            <person name="Grigoriev I.V."/>
            <person name="Debuchy R."/>
            <person name="Gladieux P."/>
            <person name="Thoren M.H."/>
            <person name="Johannesson H."/>
        </authorList>
    </citation>
    <scope>NUCLEOTIDE SEQUENCE</scope>
    <source>
        <strain evidence="9">PSN324</strain>
    </source>
</reference>
<dbReference type="InterPro" id="IPR021109">
    <property type="entry name" value="Peptidase_aspartic_dom_sf"/>
</dbReference>
<dbReference type="PRINTS" id="PR00792">
    <property type="entry name" value="PEPSIN"/>
</dbReference>
<dbReference type="SUPFAM" id="SSF50630">
    <property type="entry name" value="Acid proteases"/>
    <property type="match status" value="1"/>
</dbReference>
<evidence type="ECO:0000256" key="5">
    <source>
        <dbReference type="RuleBase" id="RU000454"/>
    </source>
</evidence>
<keyword evidence="6" id="KW-0472">Membrane</keyword>
<evidence type="ECO:0000256" key="1">
    <source>
        <dbReference type="ARBA" id="ARBA00007447"/>
    </source>
</evidence>
<keyword evidence="7" id="KW-0732">Signal</keyword>
<keyword evidence="5" id="KW-0645">Protease</keyword>
<dbReference type="Gene3D" id="2.40.70.10">
    <property type="entry name" value="Acid Proteases"/>
    <property type="match status" value="2"/>
</dbReference>
<gene>
    <name evidence="9" type="ORF">QBC42DRAFT_309703</name>
</gene>
<dbReference type="PROSITE" id="PS00141">
    <property type="entry name" value="ASP_PROTEASE"/>
    <property type="match status" value="1"/>
</dbReference>
<dbReference type="GO" id="GO:0004190">
    <property type="term" value="F:aspartic-type endopeptidase activity"/>
    <property type="evidence" value="ECO:0007669"/>
    <property type="project" value="UniProtKB-KW"/>
</dbReference>
<evidence type="ECO:0000256" key="2">
    <source>
        <dbReference type="ARBA" id="ARBA00022750"/>
    </source>
</evidence>